<proteinExistence type="predicted"/>
<dbReference type="Pfam" id="PF00248">
    <property type="entry name" value="Aldo_ket_red"/>
    <property type="match status" value="1"/>
</dbReference>
<keyword evidence="1" id="KW-0560">Oxidoreductase</keyword>
<dbReference type="InterPro" id="IPR036812">
    <property type="entry name" value="NAD(P)_OxRdtase_dom_sf"/>
</dbReference>
<dbReference type="AlphaFoldDB" id="A0A7W9D270"/>
<dbReference type="EMBL" id="JACHBI010000007">
    <property type="protein sequence ID" value="MBB5575104.1"/>
    <property type="molecule type" value="Genomic_DNA"/>
</dbReference>
<sequence length="293" mass="31772">MSDLNAAKSGQFKIGGDLTVNRLGFGAMRITGSGIWGEPVDHAESVRTLKRLPELGINFIDTADSYGPDVSERLIKEALHPYGDKLVVATKGGLTRTGPDQWIPLGRPEYLIQQAHKSLRNLGVEQIDLWQLHRIDPKVPAAEQFGAVKSLLDAKMIRHAGLSEVSVADIEAASKHFKVATVQNRYNLVDRTSEDVLDYCAKHNIGFIPWYPLAAGDLAKEGSLLDIIAKKHGAAPSQIALAWVLKRSPVMLPIPGTGKVKHLEENTAAVNITLSDDEFSALDAEGKKAFAAA</sequence>
<name>A0A7W9D270_9HYPH</name>
<keyword evidence="4" id="KW-1185">Reference proteome</keyword>
<dbReference type="GO" id="GO:0005737">
    <property type="term" value="C:cytoplasm"/>
    <property type="evidence" value="ECO:0007669"/>
    <property type="project" value="TreeGrafter"/>
</dbReference>
<dbReference type="InterPro" id="IPR050791">
    <property type="entry name" value="Aldo-Keto_reductase"/>
</dbReference>
<protein>
    <submittedName>
        <fullName evidence="3">Aryl-alcohol dehydrogenase-like predicted oxidoreductase</fullName>
    </submittedName>
</protein>
<dbReference type="RefSeq" id="WP_107106870.1">
    <property type="nucleotide sequence ID" value="NZ_JACHBI010000007.1"/>
</dbReference>
<organism evidence="3 4">
    <name type="scientific">Rhizobium paranaense</name>
    <dbReference type="NCBI Taxonomy" id="1650438"/>
    <lineage>
        <taxon>Bacteria</taxon>
        <taxon>Pseudomonadati</taxon>
        <taxon>Pseudomonadota</taxon>
        <taxon>Alphaproteobacteria</taxon>
        <taxon>Hyphomicrobiales</taxon>
        <taxon>Rhizobiaceae</taxon>
        <taxon>Rhizobium/Agrobacterium group</taxon>
        <taxon>Rhizobium</taxon>
    </lineage>
</organism>
<dbReference type="PRINTS" id="PR00069">
    <property type="entry name" value="ALDKETRDTASE"/>
</dbReference>
<dbReference type="Proteomes" id="UP000549882">
    <property type="component" value="Unassembled WGS sequence"/>
</dbReference>
<reference evidence="3 4" key="1">
    <citation type="submission" date="2020-08" db="EMBL/GenBank/DDBJ databases">
        <title>Genomic Encyclopedia of Type Strains, Phase IV (KMG-V): Genome sequencing to study the core and pangenomes of soil and plant-associated prokaryotes.</title>
        <authorList>
            <person name="Whitman W."/>
        </authorList>
    </citation>
    <scope>NUCLEOTIDE SEQUENCE [LARGE SCALE GENOMIC DNA]</scope>
    <source>
        <strain evidence="3 4">SEMIA 4064</strain>
    </source>
</reference>
<accession>A0A7W9D270</accession>
<comment type="caution">
    <text evidence="3">The sequence shown here is derived from an EMBL/GenBank/DDBJ whole genome shotgun (WGS) entry which is preliminary data.</text>
</comment>
<dbReference type="InterPro" id="IPR023210">
    <property type="entry name" value="NADP_OxRdtase_dom"/>
</dbReference>
<dbReference type="SUPFAM" id="SSF51430">
    <property type="entry name" value="NAD(P)-linked oxidoreductase"/>
    <property type="match status" value="1"/>
</dbReference>
<evidence type="ECO:0000313" key="3">
    <source>
        <dbReference type="EMBL" id="MBB5575104.1"/>
    </source>
</evidence>
<evidence type="ECO:0000259" key="2">
    <source>
        <dbReference type="Pfam" id="PF00248"/>
    </source>
</evidence>
<dbReference type="Gene3D" id="3.20.20.100">
    <property type="entry name" value="NADP-dependent oxidoreductase domain"/>
    <property type="match status" value="1"/>
</dbReference>
<evidence type="ECO:0000256" key="1">
    <source>
        <dbReference type="ARBA" id="ARBA00023002"/>
    </source>
</evidence>
<dbReference type="PANTHER" id="PTHR43625">
    <property type="entry name" value="AFLATOXIN B1 ALDEHYDE REDUCTASE"/>
    <property type="match status" value="1"/>
</dbReference>
<dbReference type="CDD" id="cd19088">
    <property type="entry name" value="AKR_AKR13B1"/>
    <property type="match status" value="1"/>
</dbReference>
<evidence type="ECO:0000313" key="4">
    <source>
        <dbReference type="Proteomes" id="UP000549882"/>
    </source>
</evidence>
<gene>
    <name evidence="3" type="ORF">GGD50_003733</name>
</gene>
<dbReference type="InterPro" id="IPR020471">
    <property type="entry name" value="AKR"/>
</dbReference>
<feature type="domain" description="NADP-dependent oxidoreductase" evidence="2">
    <location>
        <begin position="22"/>
        <end position="284"/>
    </location>
</feature>
<dbReference type="GO" id="GO:0016491">
    <property type="term" value="F:oxidoreductase activity"/>
    <property type="evidence" value="ECO:0007669"/>
    <property type="project" value="UniProtKB-KW"/>
</dbReference>
<dbReference type="PANTHER" id="PTHR43625:SF40">
    <property type="entry name" value="ALDO-KETO REDUCTASE YAKC [NADP(+)]"/>
    <property type="match status" value="1"/>
</dbReference>